<feature type="domain" description="Thiolase N-terminal" evidence="7">
    <location>
        <begin position="4"/>
        <end position="206"/>
    </location>
</feature>
<name>A0ABQ1XZF7_9PROT</name>
<dbReference type="PANTHER" id="PTHR42870:SF1">
    <property type="entry name" value="NON-SPECIFIC LIPID-TRANSFER PROTEIN-LIKE 2"/>
    <property type="match status" value="1"/>
</dbReference>
<dbReference type="InterPro" id="IPR020616">
    <property type="entry name" value="Thiolase_N"/>
</dbReference>
<gene>
    <name evidence="9" type="ORF">GCM10007420_25200</name>
</gene>
<dbReference type="InterPro" id="IPR020613">
    <property type="entry name" value="Thiolase_CS"/>
</dbReference>
<dbReference type="Proteomes" id="UP000648722">
    <property type="component" value="Unassembled WGS sequence"/>
</dbReference>
<dbReference type="InterPro" id="IPR002155">
    <property type="entry name" value="Thiolase"/>
</dbReference>
<evidence type="ECO:0000259" key="8">
    <source>
        <dbReference type="Pfam" id="PF22691"/>
    </source>
</evidence>
<dbReference type="RefSeq" id="WP_188452954.1">
    <property type="nucleotide sequence ID" value="NZ_BMFS01000014.1"/>
</dbReference>
<evidence type="ECO:0000256" key="3">
    <source>
        <dbReference type="ARBA" id="ARBA00022679"/>
    </source>
</evidence>
<evidence type="ECO:0000256" key="1">
    <source>
        <dbReference type="ARBA" id="ARBA00012352"/>
    </source>
</evidence>
<keyword evidence="4" id="KW-0445">Lipid transport</keyword>
<dbReference type="EC" id="2.3.1.176" evidence="1"/>
<sequence>MDSVYITGAAMTPLGKHPARSVKDLTREAVMAALADAGLSPDRIEAALFSNTRQPMLEGQNAVRGEIALSPLGIEGIRIVNVENACASGSSAVALGASMIRAGEAETVLAVGAEKMVFPDRTDQVMAAFRGGTDIERIDETASTMAALGAELIPPDAPEAPRSFFMDIYAGIARAHMEAFGTTRQQLAIAAAKNHTHAASNPNAQYRTPFTPEDVLADKAVIWPLTRAMCAPVSDGAAAIVLQSACAAKGNARAVKLAGTGWTTARGRLITDWDRHLGKRAADMAWEASGLGPADMHIAEVHDATSFAEILQIENLGLCPRGQGGAFTASGATARGGRIPVNAGGGLVAKGHPVGATGIVQIAEMCAQLRGEAGNMQVENARAGVCENGGGFLGVEEAVTLVTVLTR</sequence>
<accession>A0ABQ1XZF7</accession>
<evidence type="ECO:0000313" key="9">
    <source>
        <dbReference type="EMBL" id="GGH07470.1"/>
    </source>
</evidence>
<feature type="domain" description="Thiolase C-terminal" evidence="8">
    <location>
        <begin position="278"/>
        <end position="396"/>
    </location>
</feature>
<dbReference type="Pfam" id="PF22691">
    <property type="entry name" value="Thiolase_C_1"/>
    <property type="match status" value="1"/>
</dbReference>
<evidence type="ECO:0000256" key="5">
    <source>
        <dbReference type="ARBA" id="ARBA00023121"/>
    </source>
</evidence>
<reference evidence="10" key="1">
    <citation type="journal article" date="2019" name="Int. J. Syst. Evol. Microbiol.">
        <title>The Global Catalogue of Microorganisms (GCM) 10K type strain sequencing project: providing services to taxonomists for standard genome sequencing and annotation.</title>
        <authorList>
            <consortium name="The Broad Institute Genomics Platform"/>
            <consortium name="The Broad Institute Genome Sequencing Center for Infectious Disease"/>
            <person name="Wu L."/>
            <person name="Ma J."/>
        </authorList>
    </citation>
    <scope>NUCLEOTIDE SEQUENCE [LARGE SCALE GENOMIC DNA]</scope>
    <source>
        <strain evidence="10">CGMCC 1.12766</strain>
    </source>
</reference>
<evidence type="ECO:0000313" key="10">
    <source>
        <dbReference type="Proteomes" id="UP000648722"/>
    </source>
</evidence>
<dbReference type="Pfam" id="PF00108">
    <property type="entry name" value="Thiolase_N"/>
    <property type="match status" value="1"/>
</dbReference>
<comment type="caution">
    <text evidence="9">The sequence shown here is derived from an EMBL/GenBank/DDBJ whole genome shotgun (WGS) entry which is preliminary data.</text>
</comment>
<keyword evidence="3" id="KW-0808">Transferase</keyword>
<evidence type="ECO:0000256" key="2">
    <source>
        <dbReference type="ARBA" id="ARBA00022448"/>
    </source>
</evidence>
<dbReference type="PROSITE" id="PS00737">
    <property type="entry name" value="THIOLASE_2"/>
    <property type="match status" value="1"/>
</dbReference>
<evidence type="ECO:0000256" key="4">
    <source>
        <dbReference type="ARBA" id="ARBA00023055"/>
    </source>
</evidence>
<proteinExistence type="predicted"/>
<dbReference type="PANTHER" id="PTHR42870">
    <property type="entry name" value="ACETYL-COA C-ACETYLTRANSFERASE"/>
    <property type="match status" value="1"/>
</dbReference>
<evidence type="ECO:0000259" key="7">
    <source>
        <dbReference type="Pfam" id="PF00108"/>
    </source>
</evidence>
<dbReference type="InterPro" id="IPR055140">
    <property type="entry name" value="Thiolase_C_2"/>
</dbReference>
<dbReference type="PIRSF" id="PIRSF000429">
    <property type="entry name" value="Ac-CoA_Ac_transf"/>
    <property type="match status" value="1"/>
</dbReference>
<evidence type="ECO:0000256" key="6">
    <source>
        <dbReference type="ARBA" id="ARBA00032316"/>
    </source>
</evidence>
<keyword evidence="10" id="KW-1185">Reference proteome</keyword>
<organism evidence="9 10">
    <name type="scientific">Glycocaulis albus</name>
    <dbReference type="NCBI Taxonomy" id="1382801"/>
    <lineage>
        <taxon>Bacteria</taxon>
        <taxon>Pseudomonadati</taxon>
        <taxon>Pseudomonadota</taxon>
        <taxon>Alphaproteobacteria</taxon>
        <taxon>Maricaulales</taxon>
        <taxon>Maricaulaceae</taxon>
        <taxon>Glycocaulis</taxon>
    </lineage>
</organism>
<dbReference type="CDD" id="cd00829">
    <property type="entry name" value="SCP-x_thiolase"/>
    <property type="match status" value="1"/>
</dbReference>
<keyword evidence="2" id="KW-0813">Transport</keyword>
<dbReference type="InterPro" id="IPR016039">
    <property type="entry name" value="Thiolase-like"/>
</dbReference>
<keyword evidence="5" id="KW-0446">Lipid-binding</keyword>
<protein>
    <recommendedName>
        <fullName evidence="1">propanoyl-CoA C-acyltransferase</fullName>
        <ecNumber evidence="1">2.3.1.176</ecNumber>
    </recommendedName>
    <alternativeName>
        <fullName evidence="6">Propanoyl-CoA C-acyltransferase</fullName>
    </alternativeName>
</protein>
<dbReference type="SUPFAM" id="SSF53901">
    <property type="entry name" value="Thiolase-like"/>
    <property type="match status" value="2"/>
</dbReference>
<dbReference type="EMBL" id="BMFS01000014">
    <property type="protein sequence ID" value="GGH07470.1"/>
    <property type="molecule type" value="Genomic_DNA"/>
</dbReference>
<dbReference type="Gene3D" id="3.40.47.10">
    <property type="match status" value="1"/>
</dbReference>